<reference evidence="8 9" key="1">
    <citation type="submission" date="2019-04" db="EMBL/GenBank/DDBJ databases">
        <title>Sphingobacterium olei sp. nov., isolated from oil-contaminated soil.</title>
        <authorList>
            <person name="Liu B."/>
        </authorList>
    </citation>
    <scope>NUCLEOTIDE SEQUENCE [LARGE SCALE GENOMIC DNA]</scope>
    <source>
        <strain evidence="8 9">HAL-9</strain>
    </source>
</reference>
<name>A0A4U0NYM6_9SPHI</name>
<dbReference type="Pfam" id="PF07681">
    <property type="entry name" value="DoxX"/>
    <property type="match status" value="1"/>
</dbReference>
<comment type="caution">
    <text evidence="8">The sequence shown here is derived from an EMBL/GenBank/DDBJ whole genome shotgun (WGS) entry which is preliminary data.</text>
</comment>
<sequence length="154" mass="17048">MFQKITKTDLSKTTILIRIMIGAVFLSEGIQKFLFPAIRGAGRFEKIGLPSPEFLGSFVGIFEILCGILVLTGLFTRLASIPLITIMLVAIAATKSEVLAEKGFWEMMHGSRTDWAMLLGNIFLLIKGGGRWSIDSLAFNPNTLNQIDEVELRK</sequence>
<dbReference type="GO" id="GO:0005886">
    <property type="term" value="C:plasma membrane"/>
    <property type="evidence" value="ECO:0007669"/>
    <property type="project" value="UniProtKB-SubCell"/>
</dbReference>
<evidence type="ECO:0000256" key="1">
    <source>
        <dbReference type="ARBA" id="ARBA00004651"/>
    </source>
</evidence>
<dbReference type="PANTHER" id="PTHR33452:SF1">
    <property type="entry name" value="INNER MEMBRANE PROTEIN YPHA-RELATED"/>
    <property type="match status" value="1"/>
</dbReference>
<evidence type="ECO:0000313" key="8">
    <source>
        <dbReference type="EMBL" id="TJZ59909.1"/>
    </source>
</evidence>
<dbReference type="RefSeq" id="WP_136901850.1">
    <property type="nucleotide sequence ID" value="NZ_SUME01000005.1"/>
</dbReference>
<dbReference type="EMBL" id="SUME01000005">
    <property type="protein sequence ID" value="TJZ59909.1"/>
    <property type="molecule type" value="Genomic_DNA"/>
</dbReference>
<evidence type="ECO:0000256" key="6">
    <source>
        <dbReference type="ARBA" id="ARBA00023136"/>
    </source>
</evidence>
<proteinExistence type="inferred from homology"/>
<dbReference type="PANTHER" id="PTHR33452">
    <property type="entry name" value="OXIDOREDUCTASE CATD-RELATED"/>
    <property type="match status" value="1"/>
</dbReference>
<organism evidence="8 9">
    <name type="scientific">Sphingobacterium olei</name>
    <dbReference type="NCBI Taxonomy" id="2571155"/>
    <lineage>
        <taxon>Bacteria</taxon>
        <taxon>Pseudomonadati</taxon>
        <taxon>Bacteroidota</taxon>
        <taxon>Sphingobacteriia</taxon>
        <taxon>Sphingobacteriales</taxon>
        <taxon>Sphingobacteriaceae</taxon>
        <taxon>Sphingobacterium</taxon>
    </lineage>
</organism>
<evidence type="ECO:0000256" key="5">
    <source>
        <dbReference type="ARBA" id="ARBA00022989"/>
    </source>
</evidence>
<gene>
    <name evidence="8" type="ORF">FAZ15_13530</name>
</gene>
<feature type="transmembrane region" description="Helical" evidence="7">
    <location>
        <begin position="54"/>
        <end position="72"/>
    </location>
</feature>
<dbReference type="InterPro" id="IPR032808">
    <property type="entry name" value="DoxX"/>
</dbReference>
<dbReference type="Proteomes" id="UP000306808">
    <property type="component" value="Unassembled WGS sequence"/>
</dbReference>
<evidence type="ECO:0000256" key="4">
    <source>
        <dbReference type="ARBA" id="ARBA00022692"/>
    </source>
</evidence>
<evidence type="ECO:0000256" key="2">
    <source>
        <dbReference type="ARBA" id="ARBA00006679"/>
    </source>
</evidence>
<dbReference type="OrthoDB" id="9813193at2"/>
<keyword evidence="3" id="KW-1003">Cell membrane</keyword>
<keyword evidence="9" id="KW-1185">Reference proteome</keyword>
<evidence type="ECO:0000256" key="7">
    <source>
        <dbReference type="SAM" id="Phobius"/>
    </source>
</evidence>
<keyword evidence="6 7" id="KW-0472">Membrane</keyword>
<comment type="subcellular location">
    <subcellularLocation>
        <location evidence="1">Cell membrane</location>
        <topology evidence="1">Multi-pass membrane protein</topology>
    </subcellularLocation>
</comment>
<comment type="similarity">
    <text evidence="2">Belongs to the DoxX family.</text>
</comment>
<feature type="transmembrane region" description="Helical" evidence="7">
    <location>
        <begin position="15"/>
        <end position="34"/>
    </location>
</feature>
<dbReference type="InterPro" id="IPR051907">
    <property type="entry name" value="DoxX-like_oxidoreductase"/>
</dbReference>
<keyword evidence="5 7" id="KW-1133">Transmembrane helix</keyword>
<protein>
    <submittedName>
        <fullName evidence="8">DoxX family protein</fullName>
    </submittedName>
</protein>
<evidence type="ECO:0000256" key="3">
    <source>
        <dbReference type="ARBA" id="ARBA00022475"/>
    </source>
</evidence>
<accession>A0A4U0NYM6</accession>
<evidence type="ECO:0000313" key="9">
    <source>
        <dbReference type="Proteomes" id="UP000306808"/>
    </source>
</evidence>
<dbReference type="AlphaFoldDB" id="A0A4U0NYM6"/>
<keyword evidence="4 7" id="KW-0812">Transmembrane</keyword>